<organism evidence="10 11">
    <name type="scientific">Linnemannia gamsii</name>
    <dbReference type="NCBI Taxonomy" id="64522"/>
    <lineage>
        <taxon>Eukaryota</taxon>
        <taxon>Fungi</taxon>
        <taxon>Fungi incertae sedis</taxon>
        <taxon>Mucoromycota</taxon>
        <taxon>Mortierellomycotina</taxon>
        <taxon>Mortierellomycetes</taxon>
        <taxon>Mortierellales</taxon>
        <taxon>Mortierellaceae</taxon>
        <taxon>Linnemannia</taxon>
    </lineage>
</organism>
<feature type="region of interest" description="Disordered" evidence="7">
    <location>
        <begin position="743"/>
        <end position="864"/>
    </location>
</feature>
<dbReference type="InterPro" id="IPR028929">
    <property type="entry name" value="Mif2_N"/>
</dbReference>
<dbReference type="Pfam" id="PF11699">
    <property type="entry name" value="CENP-C_C"/>
    <property type="match status" value="1"/>
</dbReference>
<dbReference type="InterPro" id="IPR014710">
    <property type="entry name" value="RmlC-like_jellyroll"/>
</dbReference>
<dbReference type="PANTHER" id="PTHR16684:SF11">
    <property type="entry name" value="CENTROMERE PROTEIN C"/>
    <property type="match status" value="1"/>
</dbReference>
<proteinExistence type="inferred from homology"/>
<feature type="compositionally biased region" description="Low complexity" evidence="7">
    <location>
        <begin position="746"/>
        <end position="763"/>
    </location>
</feature>
<dbReference type="GO" id="GO:0051315">
    <property type="term" value="P:attachment of mitotic spindle microtubules to kinetochore"/>
    <property type="evidence" value="ECO:0007669"/>
    <property type="project" value="TreeGrafter"/>
</dbReference>
<sequence length="864" mass="94373">MNKDFDAGPRVRTNNFFDIGVVGRRTGIAMKANIKKDADGLDNIDDFWEDENNDSAADSDQSHDAEQDDLSGEDEEEEVHPSPSVRKSDPRRYLEQEAPEELLLTPTSRRSRGGSKGALSVDGPIHGSHLYAGAEGSPSPSLDRIRKRLVFTKDSSDNETEQTPSVRGQINKPISVSPALDKILSDSQERKAKMAMNAGRDSARPTKGTSAGSSSSSGAANNKGPAKAVPRKEMTKQTTAQPSKAPVPNRRPVDVPKAFDLGGDFDGQDDLELPEYNINSSLDDARDFSGTDRQETPPPATSARAKAARTPSEFKRKSRVAPEQPALSDDEGPVHDEPETRSEDDNRMRFSDEDEPSRKEDDEESEEDEPLQDNRRRLAGTSQKKRGASTKEPVSVSKEGKRAARATKSTVKKTNIPKKATSSTNARQQQPWSDEDKDEEELSSSEDYREVPSAMRSKGTLKESSGMSRAGPSRGTTKGMGRITRHQEVTTTQEIPIVPEQNADDSGVRRSHRTKVAPLEFWKNEKLVFDKTNDGLVIKSVIRAAPEKKAAKPLNSESNKRKRQPRSETKPPPARRQRTVREEDAQEDTREYESENYSHDSMDEDQELNNKGLSEDAKVTADVLVFGSDNVVLKDIAESNKSLQFRNVQSGEYQLHRGLEDAYSVVTGTMKIKPEGRKPVNKGTNTSMVFYVIKGLVQVKVHESQFVVSTGGRFLVPRGNTYSIVNISNKESTLFFVQTKQPPLNSTETITTSSAATSTSAASNTKEGIKRKSQIGGYMTVQPGGDLSDRNSSPSPLEEATTAADDSRSPSPAPATNKRRSTSVRRSSSIKYAEPAATSPSPSPPPSTSIEEKAKNNGGAAAGG</sequence>
<feature type="compositionally biased region" description="Basic and acidic residues" evidence="7">
    <location>
        <begin position="579"/>
        <end position="601"/>
    </location>
</feature>
<dbReference type="Gene3D" id="2.60.120.10">
    <property type="entry name" value="Jelly Rolls"/>
    <property type="match status" value="1"/>
</dbReference>
<dbReference type="FunFam" id="2.60.120.10:FF:000033">
    <property type="entry name" value="Centromere protein C 1"/>
    <property type="match status" value="1"/>
</dbReference>
<dbReference type="Proteomes" id="UP000823405">
    <property type="component" value="Unassembled WGS sequence"/>
</dbReference>
<feature type="compositionally biased region" description="Basic and acidic residues" evidence="7">
    <location>
        <begin position="332"/>
        <end position="360"/>
    </location>
</feature>
<dbReference type="EMBL" id="JAAAIN010001605">
    <property type="protein sequence ID" value="KAG0301639.1"/>
    <property type="molecule type" value="Genomic_DNA"/>
</dbReference>
<keyword evidence="11" id="KW-1185">Reference proteome</keyword>
<feature type="domain" description="Mif2/CENP-C cupin" evidence="8">
    <location>
        <begin position="664"/>
        <end position="738"/>
    </location>
</feature>
<dbReference type="InterPro" id="IPR011051">
    <property type="entry name" value="RmlC_Cupin_sf"/>
</dbReference>
<evidence type="ECO:0000256" key="1">
    <source>
        <dbReference type="ARBA" id="ARBA00004123"/>
    </source>
</evidence>
<feature type="region of interest" description="Disordered" evidence="7">
    <location>
        <begin position="548"/>
        <end position="607"/>
    </location>
</feature>
<feature type="compositionally biased region" description="Basic and acidic residues" evidence="7">
    <location>
        <begin position="183"/>
        <end position="192"/>
    </location>
</feature>
<feature type="compositionally biased region" description="Acidic residues" evidence="7">
    <location>
        <begin position="433"/>
        <end position="444"/>
    </location>
</feature>
<feature type="compositionally biased region" description="Polar residues" evidence="7">
    <location>
        <begin position="420"/>
        <end position="432"/>
    </location>
</feature>
<dbReference type="CDD" id="cd06993">
    <property type="entry name" value="cupin_CENP-C_C"/>
    <property type="match status" value="1"/>
</dbReference>
<feature type="compositionally biased region" description="Polar residues" evidence="7">
    <location>
        <begin position="161"/>
        <end position="174"/>
    </location>
</feature>
<evidence type="ECO:0000259" key="9">
    <source>
        <dbReference type="Pfam" id="PF15624"/>
    </source>
</evidence>
<comment type="similarity">
    <text evidence="2">Belongs to the CENP-C/MIF2 family.</text>
</comment>
<evidence type="ECO:0000256" key="6">
    <source>
        <dbReference type="ARBA" id="ARBA00075033"/>
    </source>
</evidence>
<dbReference type="InterPro" id="IPR028386">
    <property type="entry name" value="CENP-C/Mif2/cnp3"/>
</dbReference>
<dbReference type="SUPFAM" id="SSF51182">
    <property type="entry name" value="RmlC-like cupins"/>
    <property type="match status" value="1"/>
</dbReference>
<feature type="compositionally biased region" description="Low complexity" evidence="7">
    <location>
        <begin position="824"/>
        <end position="840"/>
    </location>
</feature>
<dbReference type="AlphaFoldDB" id="A0A9P6QUF3"/>
<keyword evidence="4" id="KW-0539">Nucleus</keyword>
<name>A0A9P6QUF3_9FUNG</name>
<feature type="compositionally biased region" description="Acidic residues" evidence="7">
    <location>
        <begin position="40"/>
        <end position="53"/>
    </location>
</feature>
<feature type="compositionally biased region" description="Acidic residues" evidence="7">
    <location>
        <begin position="66"/>
        <end position="78"/>
    </location>
</feature>
<feature type="domain" description="Mif2 N-terminal" evidence="9">
    <location>
        <begin position="16"/>
        <end position="106"/>
    </location>
</feature>
<accession>A0A9P6QUF3</accession>
<dbReference type="GO" id="GO:0051382">
    <property type="term" value="P:kinetochore assembly"/>
    <property type="evidence" value="ECO:0007669"/>
    <property type="project" value="InterPro"/>
</dbReference>
<evidence type="ECO:0000256" key="3">
    <source>
        <dbReference type="ARBA" id="ARBA00023125"/>
    </source>
</evidence>
<comment type="caution">
    <text evidence="10">The sequence shown here is derived from an EMBL/GenBank/DDBJ whole genome shotgun (WGS) entry which is preliminary data.</text>
</comment>
<evidence type="ECO:0000256" key="7">
    <source>
        <dbReference type="SAM" id="MobiDB-lite"/>
    </source>
</evidence>
<feature type="compositionally biased region" description="Basic and acidic residues" evidence="7">
    <location>
        <begin position="86"/>
        <end position="95"/>
    </location>
</feature>
<evidence type="ECO:0000313" key="11">
    <source>
        <dbReference type="Proteomes" id="UP000823405"/>
    </source>
</evidence>
<evidence type="ECO:0000313" key="10">
    <source>
        <dbReference type="EMBL" id="KAG0301639.1"/>
    </source>
</evidence>
<evidence type="ECO:0000256" key="5">
    <source>
        <dbReference type="ARBA" id="ARBA00057947"/>
    </source>
</evidence>
<feature type="region of interest" description="Disordered" evidence="7">
    <location>
        <begin position="32"/>
        <end position="524"/>
    </location>
</feature>
<evidence type="ECO:0000256" key="2">
    <source>
        <dbReference type="ARBA" id="ARBA00010291"/>
    </source>
</evidence>
<dbReference type="GO" id="GO:0051455">
    <property type="term" value="P:spindle attachment to meiosis I kinetochore"/>
    <property type="evidence" value="ECO:0007669"/>
    <property type="project" value="TreeGrafter"/>
</dbReference>
<dbReference type="PANTHER" id="PTHR16684">
    <property type="entry name" value="CENTROMERE PROTEIN C"/>
    <property type="match status" value="1"/>
</dbReference>
<dbReference type="GO" id="GO:0005634">
    <property type="term" value="C:nucleus"/>
    <property type="evidence" value="ECO:0007669"/>
    <property type="project" value="UniProtKB-SubCell"/>
</dbReference>
<feature type="compositionally biased region" description="Low complexity" evidence="7">
    <location>
        <begin position="205"/>
        <end position="226"/>
    </location>
</feature>
<keyword evidence="3" id="KW-0238">DNA-binding</keyword>
<dbReference type="GO" id="GO:0000776">
    <property type="term" value="C:kinetochore"/>
    <property type="evidence" value="ECO:0007669"/>
    <property type="project" value="InterPro"/>
</dbReference>
<evidence type="ECO:0000256" key="4">
    <source>
        <dbReference type="ARBA" id="ARBA00023242"/>
    </source>
</evidence>
<comment type="function">
    <text evidence="5">Component of the kinetochore, a multiprotein complex that assembles on centromeric DNA and attaches chromosomes to spindle microtubules, mediating chromosome segregation and sister chromatid segregation during meiosis and mitosis. Component of the inner kinetochore constitutive centromere-associated network (CCAN), which serves as a structural platform for outer kinetochore assembly.</text>
</comment>
<dbReference type="OrthoDB" id="1939643at2759"/>
<feature type="compositionally biased region" description="Acidic residues" evidence="7">
    <location>
        <begin position="361"/>
        <end position="371"/>
    </location>
</feature>
<dbReference type="GO" id="GO:0019237">
    <property type="term" value="F:centromeric DNA binding"/>
    <property type="evidence" value="ECO:0007669"/>
    <property type="project" value="InterPro"/>
</dbReference>
<feature type="compositionally biased region" description="Basic and acidic residues" evidence="7">
    <location>
        <begin position="283"/>
        <end position="295"/>
    </location>
</feature>
<reference evidence="10" key="1">
    <citation type="journal article" date="2020" name="Fungal Divers.">
        <title>Resolving the Mortierellaceae phylogeny through synthesis of multi-gene phylogenetics and phylogenomics.</title>
        <authorList>
            <person name="Vandepol N."/>
            <person name="Liber J."/>
            <person name="Desiro A."/>
            <person name="Na H."/>
            <person name="Kennedy M."/>
            <person name="Barry K."/>
            <person name="Grigoriev I.V."/>
            <person name="Miller A.N."/>
            <person name="O'Donnell K."/>
            <person name="Stajich J.E."/>
            <person name="Bonito G."/>
        </authorList>
    </citation>
    <scope>NUCLEOTIDE SEQUENCE</scope>
    <source>
        <strain evidence="10">NVP60</strain>
    </source>
</reference>
<protein>
    <recommendedName>
        <fullName evidence="6">CENP-C homolog</fullName>
    </recommendedName>
</protein>
<comment type="subcellular location">
    <subcellularLocation>
        <location evidence="1">Nucleus</location>
    </subcellularLocation>
</comment>
<dbReference type="Pfam" id="PF15624">
    <property type="entry name" value="Mif2_N"/>
    <property type="match status" value="1"/>
</dbReference>
<gene>
    <name evidence="10" type="ORF">BGZ97_002709</name>
</gene>
<evidence type="ECO:0000259" key="8">
    <source>
        <dbReference type="Pfam" id="PF11699"/>
    </source>
</evidence>
<dbReference type="InterPro" id="IPR025974">
    <property type="entry name" value="Mif2/CENP-C_cupin"/>
</dbReference>